<gene>
    <name evidence="1" type="ORF">CL55_00004140</name>
</gene>
<dbReference type="KEGG" id="pdq:CL55_00004140"/>
<name>A0A0E3ZL70_9BURK</name>
<reference evidence="1 2" key="1">
    <citation type="submission" date="2014-03" db="EMBL/GenBank/DDBJ databases">
        <title>Genome of Polynucleobacter strain MWH-MoK4.</title>
        <authorList>
            <person name="Hahn M.W."/>
        </authorList>
    </citation>
    <scope>NUCLEOTIDE SEQUENCE [LARGE SCALE GENOMIC DNA]</scope>
    <source>
        <strain evidence="1 2">MWH-MoK4</strain>
    </source>
</reference>
<dbReference type="HOGENOM" id="CLU_2900330_0_0_4"/>
<accession>A0A0E3ZL70</accession>
<dbReference type="STRING" id="1835254.CL55_00004140"/>
<dbReference type="Proteomes" id="UP000061135">
    <property type="component" value="Chromosome"/>
</dbReference>
<dbReference type="EMBL" id="CP007501">
    <property type="protein sequence ID" value="AKD24747.1"/>
    <property type="molecule type" value="Genomic_DNA"/>
</dbReference>
<sequence length="62" mass="7209">MENPVITEHRIRGDRFYAIEKNNKIAFYTTNIAAARYWVKNVIDKEALAVEESLEVKPEGQK</sequence>
<dbReference type="AlphaFoldDB" id="A0A0E3ZL70"/>
<evidence type="ECO:0000313" key="2">
    <source>
        <dbReference type="Proteomes" id="UP000061135"/>
    </source>
</evidence>
<dbReference type="OrthoDB" id="9909719at2"/>
<dbReference type="PATRIC" id="fig|576611.7.peg.415"/>
<organism evidence="1 2">
    <name type="scientific">Polynucleobacter duraquae</name>
    <dbReference type="NCBI Taxonomy" id="1835254"/>
    <lineage>
        <taxon>Bacteria</taxon>
        <taxon>Pseudomonadati</taxon>
        <taxon>Pseudomonadota</taxon>
        <taxon>Betaproteobacteria</taxon>
        <taxon>Burkholderiales</taxon>
        <taxon>Burkholderiaceae</taxon>
        <taxon>Polynucleobacter</taxon>
    </lineage>
</organism>
<dbReference type="RefSeq" id="WP_046329661.1">
    <property type="nucleotide sequence ID" value="NZ_CP007501.1"/>
</dbReference>
<protein>
    <submittedName>
        <fullName evidence="1">Uncharacterized protein</fullName>
    </submittedName>
</protein>
<proteinExistence type="predicted"/>
<keyword evidence="2" id="KW-1185">Reference proteome</keyword>
<evidence type="ECO:0000313" key="1">
    <source>
        <dbReference type="EMBL" id="AKD24747.1"/>
    </source>
</evidence>